<comment type="caution">
    <text evidence="2">The sequence shown here is derived from an EMBL/GenBank/DDBJ whole genome shotgun (WGS) entry which is preliminary data.</text>
</comment>
<protein>
    <submittedName>
        <fullName evidence="2">DUF1345 domain-containing protein</fullName>
    </submittedName>
</protein>
<dbReference type="EMBL" id="VMRJ01000002">
    <property type="protein sequence ID" value="TVT41153.1"/>
    <property type="molecule type" value="Genomic_DNA"/>
</dbReference>
<organism evidence="2 3">
    <name type="scientific">Hymenobacter setariae</name>
    <dbReference type="NCBI Taxonomy" id="2594794"/>
    <lineage>
        <taxon>Bacteria</taxon>
        <taxon>Pseudomonadati</taxon>
        <taxon>Bacteroidota</taxon>
        <taxon>Cytophagia</taxon>
        <taxon>Cytophagales</taxon>
        <taxon>Hymenobacteraceae</taxon>
        <taxon>Hymenobacter</taxon>
    </lineage>
</organism>
<sequence>MSITPRCPYLGTVNAPVLSWPLLRSVARMPSALRLLVGLAAGAAAWLLCPASLTTISRAVAAWDAFGVVTLLLLWAAIATADAERIRVVAASEDLSRAVSFIFVLVAASASLLAVVALLRTFHNLNAPTLAWHIGLSAVAVGAAWLLVHTVFTLRYAHAYYDADDEGADRGGLDFPGNDPEPDYLDIAYFAFVVGMTAQTADVSISSRTQRRLALLHGLISFIFNTTLVALVISGIAGVL</sequence>
<name>A0A558BXF8_9BACT</name>
<feature type="transmembrane region" description="Helical" evidence="1">
    <location>
        <begin position="61"/>
        <end position="78"/>
    </location>
</feature>
<evidence type="ECO:0000313" key="2">
    <source>
        <dbReference type="EMBL" id="TVT41153.1"/>
    </source>
</evidence>
<dbReference type="InterPro" id="IPR009781">
    <property type="entry name" value="DUF1345"/>
</dbReference>
<dbReference type="Proteomes" id="UP000317624">
    <property type="component" value="Unassembled WGS sequence"/>
</dbReference>
<feature type="transmembrane region" description="Helical" evidence="1">
    <location>
        <begin position="213"/>
        <end position="237"/>
    </location>
</feature>
<feature type="transmembrane region" description="Helical" evidence="1">
    <location>
        <begin position="98"/>
        <end position="119"/>
    </location>
</feature>
<evidence type="ECO:0000313" key="3">
    <source>
        <dbReference type="Proteomes" id="UP000317624"/>
    </source>
</evidence>
<dbReference type="AlphaFoldDB" id="A0A558BXF8"/>
<keyword evidence="1" id="KW-0812">Transmembrane</keyword>
<evidence type="ECO:0000256" key="1">
    <source>
        <dbReference type="SAM" id="Phobius"/>
    </source>
</evidence>
<feature type="transmembrane region" description="Helical" evidence="1">
    <location>
        <begin position="131"/>
        <end position="152"/>
    </location>
</feature>
<dbReference type="OrthoDB" id="64737at2"/>
<proteinExistence type="predicted"/>
<keyword evidence="3" id="KW-1185">Reference proteome</keyword>
<dbReference type="RefSeq" id="WP_144845749.1">
    <property type="nucleotide sequence ID" value="NZ_VMRJ01000002.1"/>
</dbReference>
<reference evidence="2 3" key="1">
    <citation type="submission" date="2019-07" db="EMBL/GenBank/DDBJ databases">
        <title>Hymenobacter sp. straun FUR1 Genome sequencing and assembly.</title>
        <authorList>
            <person name="Chhetri G."/>
        </authorList>
    </citation>
    <scope>NUCLEOTIDE SEQUENCE [LARGE SCALE GENOMIC DNA]</scope>
    <source>
        <strain evidence="2 3">Fur1</strain>
    </source>
</reference>
<keyword evidence="1" id="KW-0472">Membrane</keyword>
<accession>A0A558BXF8</accession>
<dbReference type="Pfam" id="PF07077">
    <property type="entry name" value="DUF1345"/>
    <property type="match status" value="1"/>
</dbReference>
<keyword evidence="1" id="KW-1133">Transmembrane helix</keyword>
<gene>
    <name evidence="2" type="ORF">FNT36_06750</name>
</gene>
<feature type="transmembrane region" description="Helical" evidence="1">
    <location>
        <begin position="31"/>
        <end position="49"/>
    </location>
</feature>